<feature type="non-terminal residue" evidence="4">
    <location>
        <position position="298"/>
    </location>
</feature>
<evidence type="ECO:0000256" key="2">
    <source>
        <dbReference type="SAM" id="SignalP"/>
    </source>
</evidence>
<dbReference type="Proteomes" id="UP001497497">
    <property type="component" value="Unassembled WGS sequence"/>
</dbReference>
<feature type="signal peptide" evidence="2">
    <location>
        <begin position="1"/>
        <end position="17"/>
    </location>
</feature>
<dbReference type="GO" id="GO:0070593">
    <property type="term" value="P:dendrite self-avoidance"/>
    <property type="evidence" value="ECO:0007669"/>
    <property type="project" value="TreeGrafter"/>
</dbReference>
<feature type="domain" description="Ig-like" evidence="3">
    <location>
        <begin position="166"/>
        <end position="246"/>
    </location>
</feature>
<protein>
    <recommendedName>
        <fullName evidence="3">Ig-like domain-containing protein</fullName>
    </recommendedName>
</protein>
<dbReference type="GO" id="GO:0030424">
    <property type="term" value="C:axon"/>
    <property type="evidence" value="ECO:0007669"/>
    <property type="project" value="TreeGrafter"/>
</dbReference>
<gene>
    <name evidence="4" type="ORF">GSLYS_00002960001</name>
</gene>
<dbReference type="InterPro" id="IPR036179">
    <property type="entry name" value="Ig-like_dom_sf"/>
</dbReference>
<feature type="chain" id="PRO_5043472197" description="Ig-like domain-containing protein" evidence="2">
    <location>
        <begin position="18"/>
        <end position="298"/>
    </location>
</feature>
<organism evidence="4 5">
    <name type="scientific">Lymnaea stagnalis</name>
    <name type="common">Great pond snail</name>
    <name type="synonym">Helix stagnalis</name>
    <dbReference type="NCBI Taxonomy" id="6523"/>
    <lineage>
        <taxon>Eukaryota</taxon>
        <taxon>Metazoa</taxon>
        <taxon>Spiralia</taxon>
        <taxon>Lophotrochozoa</taxon>
        <taxon>Mollusca</taxon>
        <taxon>Gastropoda</taxon>
        <taxon>Heterobranchia</taxon>
        <taxon>Euthyneura</taxon>
        <taxon>Panpulmonata</taxon>
        <taxon>Hygrophila</taxon>
        <taxon>Lymnaeoidea</taxon>
        <taxon>Lymnaeidae</taxon>
        <taxon>Lymnaea</taxon>
    </lineage>
</organism>
<dbReference type="GO" id="GO:0007411">
    <property type="term" value="P:axon guidance"/>
    <property type="evidence" value="ECO:0007669"/>
    <property type="project" value="TreeGrafter"/>
</dbReference>
<accession>A0AAV2H6J8</accession>
<dbReference type="InterPro" id="IPR003598">
    <property type="entry name" value="Ig_sub2"/>
</dbReference>
<feature type="domain" description="Ig-like" evidence="3">
    <location>
        <begin position="35"/>
        <end position="158"/>
    </location>
</feature>
<proteinExistence type="predicted"/>
<dbReference type="PANTHER" id="PTHR10075">
    <property type="entry name" value="BASIGIN RELATED"/>
    <property type="match status" value="1"/>
</dbReference>
<dbReference type="EMBL" id="CAXITT010000038">
    <property type="protein sequence ID" value="CAL1528790.1"/>
    <property type="molecule type" value="Genomic_DNA"/>
</dbReference>
<sequence>MASELLYLGLLFTITLTFICSKGHPNEPKVTEIDPGVFLVPGPHRIFLLEQKSVLLLNCSLNVTDKTLLPLNYSWFKDGRDIFEERKQKNRTDKQKQRRQDETRFISRVQLLSNGSLYFPNGSFSTIVGKKGKFGKIDGLYECIVNTTRGAIYARRVRVVIVGSAHNFTVQPTSTEAFKGGVARFECNLKSEPSTTYIWHKGDVELPQDVSRYTFLPSGILQISDVQASDEGLYWCQAAAYPFTIQESVKFYWKTSRQAELKVITDATSRPIKFLSGNQNVSVLEGDSAILECLIDGN</sequence>
<keyword evidence="2" id="KW-0732">Signal</keyword>
<dbReference type="InterPro" id="IPR013783">
    <property type="entry name" value="Ig-like_fold"/>
</dbReference>
<name>A0AAV2H6J8_LYMST</name>
<dbReference type="InterPro" id="IPR003599">
    <property type="entry name" value="Ig_sub"/>
</dbReference>
<dbReference type="Pfam" id="PF13927">
    <property type="entry name" value="Ig_3"/>
    <property type="match status" value="1"/>
</dbReference>
<keyword evidence="5" id="KW-1185">Reference proteome</keyword>
<keyword evidence="1" id="KW-0393">Immunoglobulin domain</keyword>
<dbReference type="CDD" id="cd00096">
    <property type="entry name" value="Ig"/>
    <property type="match status" value="1"/>
</dbReference>
<evidence type="ECO:0000313" key="5">
    <source>
        <dbReference type="Proteomes" id="UP001497497"/>
    </source>
</evidence>
<dbReference type="GO" id="GO:0007156">
    <property type="term" value="P:homophilic cell adhesion via plasma membrane adhesion molecules"/>
    <property type="evidence" value="ECO:0007669"/>
    <property type="project" value="TreeGrafter"/>
</dbReference>
<evidence type="ECO:0000313" key="4">
    <source>
        <dbReference type="EMBL" id="CAL1528790.1"/>
    </source>
</evidence>
<dbReference type="Gene3D" id="2.60.40.10">
    <property type="entry name" value="Immunoglobulins"/>
    <property type="match status" value="2"/>
</dbReference>
<dbReference type="GO" id="GO:0005886">
    <property type="term" value="C:plasma membrane"/>
    <property type="evidence" value="ECO:0007669"/>
    <property type="project" value="TreeGrafter"/>
</dbReference>
<dbReference type="PROSITE" id="PS50835">
    <property type="entry name" value="IG_LIKE"/>
    <property type="match status" value="2"/>
</dbReference>
<dbReference type="SUPFAM" id="SSF48726">
    <property type="entry name" value="Immunoglobulin"/>
    <property type="match status" value="1"/>
</dbReference>
<dbReference type="GO" id="GO:0098632">
    <property type="term" value="F:cell-cell adhesion mediator activity"/>
    <property type="evidence" value="ECO:0007669"/>
    <property type="project" value="TreeGrafter"/>
</dbReference>
<evidence type="ECO:0000259" key="3">
    <source>
        <dbReference type="PROSITE" id="PS50835"/>
    </source>
</evidence>
<evidence type="ECO:0000256" key="1">
    <source>
        <dbReference type="ARBA" id="ARBA00023319"/>
    </source>
</evidence>
<dbReference type="SMART" id="SM00408">
    <property type="entry name" value="IGc2"/>
    <property type="match status" value="1"/>
</dbReference>
<dbReference type="InterPro" id="IPR007110">
    <property type="entry name" value="Ig-like_dom"/>
</dbReference>
<reference evidence="4 5" key="1">
    <citation type="submission" date="2024-04" db="EMBL/GenBank/DDBJ databases">
        <authorList>
            <consortium name="Genoscope - CEA"/>
            <person name="William W."/>
        </authorList>
    </citation>
    <scope>NUCLEOTIDE SEQUENCE [LARGE SCALE GENOMIC DNA]</scope>
</reference>
<dbReference type="SMART" id="SM00409">
    <property type="entry name" value="IG"/>
    <property type="match status" value="1"/>
</dbReference>
<dbReference type="AlphaFoldDB" id="A0AAV2H6J8"/>
<comment type="caution">
    <text evidence="4">The sequence shown here is derived from an EMBL/GenBank/DDBJ whole genome shotgun (WGS) entry which is preliminary data.</text>
</comment>
<dbReference type="PANTHER" id="PTHR10075:SF100">
    <property type="entry name" value="FASCICLIN-2"/>
    <property type="match status" value="1"/>
</dbReference>